<accession>A0A3M0MFG4</accession>
<dbReference type="EMBL" id="QOKZ01000002">
    <property type="protein sequence ID" value="RMC36431.1"/>
    <property type="molecule type" value="Genomic_DNA"/>
</dbReference>
<dbReference type="Gene3D" id="1.10.12.10">
    <property type="entry name" value="Lyase 2-enoyl-coa Hydratase, Chain A, domain 2"/>
    <property type="match status" value="1"/>
</dbReference>
<protein>
    <submittedName>
        <fullName evidence="3">Crotonase/enoyl-CoA hydratase family protein</fullName>
    </submittedName>
</protein>
<evidence type="ECO:0000256" key="1">
    <source>
        <dbReference type="ARBA" id="ARBA00005254"/>
    </source>
</evidence>
<keyword evidence="4" id="KW-1185">Reference proteome</keyword>
<dbReference type="PANTHER" id="PTHR42964">
    <property type="entry name" value="ENOYL-COA HYDRATASE"/>
    <property type="match status" value="1"/>
</dbReference>
<dbReference type="InterPro" id="IPR051683">
    <property type="entry name" value="Enoyl-CoA_Hydratase/Isomerase"/>
</dbReference>
<evidence type="ECO:0000313" key="4">
    <source>
        <dbReference type="Proteomes" id="UP000273516"/>
    </source>
</evidence>
<reference evidence="3 4" key="1">
    <citation type="submission" date="2018-07" db="EMBL/GenBank/DDBJ databases">
        <authorList>
            <person name="Zhang Y."/>
            <person name="Wang L."/>
            <person name="Ma S."/>
        </authorList>
    </citation>
    <scope>NUCLEOTIDE SEQUENCE [LARGE SCALE GENOMIC DNA]</scope>
    <source>
        <strain evidence="3 4">4-2</strain>
    </source>
</reference>
<proteinExistence type="inferred from homology"/>
<dbReference type="PANTHER" id="PTHR42964:SF1">
    <property type="entry name" value="POLYKETIDE BIOSYNTHESIS ENOYL-COA HYDRATASE PKSH-RELATED"/>
    <property type="match status" value="1"/>
</dbReference>
<evidence type="ECO:0000313" key="3">
    <source>
        <dbReference type="EMBL" id="RMC36431.1"/>
    </source>
</evidence>
<gene>
    <name evidence="3" type="ORF">C9E81_07155</name>
</gene>
<dbReference type="InterPro" id="IPR014748">
    <property type="entry name" value="Enoyl-CoA_hydra_C"/>
</dbReference>
<dbReference type="Gene3D" id="3.90.226.10">
    <property type="entry name" value="2-enoyl-CoA Hydratase, Chain A, domain 1"/>
    <property type="match status" value="1"/>
</dbReference>
<dbReference type="Pfam" id="PF00378">
    <property type="entry name" value="ECH_1"/>
    <property type="match status" value="1"/>
</dbReference>
<dbReference type="AlphaFoldDB" id="A0A3M0MFG4"/>
<dbReference type="PROSITE" id="PS00166">
    <property type="entry name" value="ENOYL_COA_HYDRATASE"/>
    <property type="match status" value="1"/>
</dbReference>
<evidence type="ECO:0000256" key="2">
    <source>
        <dbReference type="RuleBase" id="RU003707"/>
    </source>
</evidence>
<dbReference type="SUPFAM" id="SSF52096">
    <property type="entry name" value="ClpP/crotonase"/>
    <property type="match status" value="1"/>
</dbReference>
<dbReference type="Proteomes" id="UP000273516">
    <property type="component" value="Unassembled WGS sequence"/>
</dbReference>
<sequence>MFETIRTETDTRGVATLWMARPDKHNALSQQLIEDLTAAAAQLGADPAVRVVVLAGEGASFCAGGDLGWMKQQIAADADTRRAGARVLAGMLSALNLLPKPLIGRVHGNAFGGGIGMMSVCDIAIVAGTAKFGLTEVKLGLIPATIGPYVLARMGEDRARRVFFSGRVFDASEAVALNLAARSVAPDDLDKAVEAEVAPFLLGAPGAIAAAKAQCRFLGPRITKAEIEDSIDRLVAVWEGQEAPEGISAFFEKRKPGWQ</sequence>
<dbReference type="OrthoDB" id="9795613at2"/>
<dbReference type="InterPro" id="IPR029045">
    <property type="entry name" value="ClpP/crotonase-like_dom_sf"/>
</dbReference>
<comment type="similarity">
    <text evidence="1 2">Belongs to the enoyl-CoA hydratase/isomerase family.</text>
</comment>
<organism evidence="3 4">
    <name type="scientific">Paracoccus alkanivorans</name>
    <dbReference type="NCBI Taxonomy" id="2116655"/>
    <lineage>
        <taxon>Bacteria</taxon>
        <taxon>Pseudomonadati</taxon>
        <taxon>Pseudomonadota</taxon>
        <taxon>Alphaproteobacteria</taxon>
        <taxon>Rhodobacterales</taxon>
        <taxon>Paracoccaceae</taxon>
        <taxon>Paracoccus</taxon>
    </lineage>
</organism>
<dbReference type="RefSeq" id="WP_122111600.1">
    <property type="nucleotide sequence ID" value="NZ_QOKZ01000002.1"/>
</dbReference>
<dbReference type="InterPro" id="IPR001753">
    <property type="entry name" value="Enoyl-CoA_hydra/iso"/>
</dbReference>
<dbReference type="CDD" id="cd06558">
    <property type="entry name" value="crotonase-like"/>
    <property type="match status" value="1"/>
</dbReference>
<dbReference type="GO" id="GO:0003824">
    <property type="term" value="F:catalytic activity"/>
    <property type="evidence" value="ECO:0007669"/>
    <property type="project" value="InterPro"/>
</dbReference>
<dbReference type="GO" id="GO:0008300">
    <property type="term" value="P:isoprenoid catabolic process"/>
    <property type="evidence" value="ECO:0007669"/>
    <property type="project" value="TreeGrafter"/>
</dbReference>
<comment type="caution">
    <text evidence="3">The sequence shown here is derived from an EMBL/GenBank/DDBJ whole genome shotgun (WGS) entry which is preliminary data.</text>
</comment>
<dbReference type="InterPro" id="IPR018376">
    <property type="entry name" value="Enoyl-CoA_hyd/isom_CS"/>
</dbReference>
<name>A0A3M0MFG4_9RHOB</name>
<dbReference type="NCBIfam" id="NF005675">
    <property type="entry name" value="PRK07468.1"/>
    <property type="match status" value="1"/>
</dbReference>